<protein>
    <recommendedName>
        <fullName evidence="3">THO complex subunit 2</fullName>
    </recommendedName>
</protein>
<accession>A0A267ET41</accession>
<evidence type="ECO:0000256" key="5">
    <source>
        <dbReference type="ARBA" id="ARBA00047033"/>
    </source>
</evidence>
<evidence type="ECO:0000313" key="12">
    <source>
        <dbReference type="Proteomes" id="UP000215902"/>
    </source>
</evidence>
<feature type="compositionally biased region" description="Low complexity" evidence="7">
    <location>
        <begin position="329"/>
        <end position="338"/>
    </location>
</feature>
<evidence type="ECO:0000256" key="1">
    <source>
        <dbReference type="ARBA" id="ARBA00004123"/>
    </source>
</evidence>
<dbReference type="Pfam" id="PF11732">
    <property type="entry name" value="Thoc2"/>
    <property type="match status" value="1"/>
</dbReference>
<feature type="domain" description="THO complex subunitTHOC2 N-terminal" evidence="9">
    <location>
        <begin position="612"/>
        <end position="669"/>
    </location>
</feature>
<proteinExistence type="inferred from homology"/>
<evidence type="ECO:0000259" key="8">
    <source>
        <dbReference type="Pfam" id="PF11262"/>
    </source>
</evidence>
<reference evidence="11 12" key="1">
    <citation type="submission" date="2017-06" db="EMBL/GenBank/DDBJ databases">
        <title>A platform for efficient transgenesis in Macrostomum lignano, a flatworm model organism for stem cell research.</title>
        <authorList>
            <person name="Berezikov E."/>
        </authorList>
    </citation>
    <scope>NUCLEOTIDE SEQUENCE [LARGE SCALE GENOMIC DNA]</scope>
    <source>
        <strain evidence="11">DV1</strain>
        <tissue evidence="11">Whole organism</tissue>
    </source>
</reference>
<keyword evidence="12" id="KW-1185">Reference proteome</keyword>
<name>A0A267ET41_9PLAT</name>
<dbReference type="GO" id="GO:0006406">
    <property type="term" value="P:mRNA export from nucleus"/>
    <property type="evidence" value="ECO:0007669"/>
    <property type="project" value="InterPro"/>
</dbReference>
<evidence type="ECO:0000313" key="11">
    <source>
        <dbReference type="EMBL" id="PAA64134.1"/>
    </source>
</evidence>
<dbReference type="PANTHER" id="PTHR21597:SF0">
    <property type="entry name" value="THO COMPLEX SUBUNIT 2"/>
    <property type="match status" value="1"/>
</dbReference>
<feature type="compositionally biased region" description="Low complexity" evidence="7">
    <location>
        <begin position="1414"/>
        <end position="1426"/>
    </location>
</feature>
<dbReference type="Pfam" id="PF11262">
    <property type="entry name" value="Tho2"/>
    <property type="match status" value="1"/>
</dbReference>
<dbReference type="GO" id="GO:0003729">
    <property type="term" value="F:mRNA binding"/>
    <property type="evidence" value="ECO:0007669"/>
    <property type="project" value="TreeGrafter"/>
</dbReference>
<feature type="region of interest" description="Disordered" evidence="7">
    <location>
        <begin position="315"/>
        <end position="347"/>
    </location>
</feature>
<gene>
    <name evidence="11" type="ORF">BOX15_Mlig010960g1</name>
</gene>
<comment type="subcellular location">
    <subcellularLocation>
        <location evidence="1">Nucleus</location>
    </subcellularLocation>
</comment>
<keyword evidence="4" id="KW-0539">Nucleus</keyword>
<dbReference type="InterPro" id="IPR040007">
    <property type="entry name" value="Tho2"/>
</dbReference>
<evidence type="ECO:0000256" key="6">
    <source>
        <dbReference type="SAM" id="Coils"/>
    </source>
</evidence>
<dbReference type="STRING" id="282301.A0A267ET41"/>
<evidence type="ECO:0000259" key="10">
    <source>
        <dbReference type="Pfam" id="PF16134"/>
    </source>
</evidence>
<comment type="caution">
    <text evidence="11">The sequence shown here is derived from an EMBL/GenBank/DDBJ whole genome shotgun (WGS) entry which is preliminary data.</text>
</comment>
<dbReference type="InterPro" id="IPR032302">
    <property type="entry name" value="THOC2_N"/>
</dbReference>
<feature type="domain" description="THO complex subunit 2 N-terminal" evidence="10">
    <location>
        <begin position="475"/>
        <end position="610"/>
    </location>
</feature>
<dbReference type="Proteomes" id="UP000215902">
    <property type="component" value="Unassembled WGS sequence"/>
</dbReference>
<dbReference type="InterPro" id="IPR021418">
    <property type="entry name" value="THO_THOC2_C"/>
</dbReference>
<evidence type="ECO:0000259" key="9">
    <source>
        <dbReference type="Pfam" id="PF11732"/>
    </source>
</evidence>
<sequence>PKADTEMTGGIAASHIEQQLYELCSDHVRKSSPDCSNALAKLMQQHQQSESTLSSINFESLLADALSVVDLETTLKSQNSPERQRLLALIRQCQSMQLTVEPLLKERLTDETLEELDIIASKQAFQSRYVKLKTRLFYKQQKFNLLREENEGFAKLIVELGALASGEQTPESALPRLQALIGCFDLDPNRVLDLVLDACEVRSDEAEQLLDMVRLYRPNPADLCQLLGHKFTFYQGAATPTGLYRVCAAAVKSKLAELRLLLPHLWPSMSEMEPLLTQQLQEAKKYARKAAASAPLLDAAALDVNLDQLAVPGFRASQPTQPMAPPLMQQSEQHQQQHTTGATPSTAIDLDAADSSSAAAADPDPESNLVAGSAVADLLQGPAGAQFAHNQLLGLAEALLEAGDFNSARVLLDKFPSGIAGCHPALNRRLCTIGHAVIESAYATVCRLPACVRSHRAPIAVADHLLSSAEPGEALKNVAQLLSYLGPAVCLDSALVAKLCRLAEAFLAARAKAGQSAVIDAAFQAVFNLLDECILPALSLSEANCPLGELVWSLVRHLPFDLRYRLYGQWKAAEAPGMHPAMIRRRAEVTGRAKYVMKRLTKDNVKQQGRQLGKLSHSNPGPLFEVVIEQITRYDNLVTPVVDSFRYLNSLGLDVLAYCIIEALADSSEESPRLLTLSTFVGAMCKKYTFDLAGCFQYALNQLKNKRCADLLLVREILHKMTGIEVSEEVTEEQLEAMLGGELLRVEGGYFSQVRNTKKSSSRLKELLMEHGLVLPFVFLLAQQRDCVVFNGEPTERHVKQCGRLYDNCQDVLIQFGIFLSLQLSTDEFVAQCPSIDQLINVYHVPADAAFYLLRSGFAHTINQLCDRKLRAGKREAAASAAAAAAASAESADGGGDKGPAQDAQSVDPLEITSFVDASVEVTREVSEKVRGLYPKKVWDDLNIEFFVTFWTLQCCDLEVPKEAYKRQRQAIETQLKSVEDNAAMQTNKKKKEKERLQALTDRLTEEERLLATHVSRVRARIAKDKDLWFHTQRSTKTDTVTTFLQFCVFPRILFTAQDAVYSAKFIYILHASKTANFSTLICFDRIFNDITLPLACLTENEARRYGRFLKTMLDTIMKWHSSVDVYKRECEGYPGFSTVFRKGVDGAPSSKGPDQLSYENYRHVVHKWHYRITKAFIACLEHGNYALIRNALLVLIRILAYYPRIQQFGSAVERRVEKLRQVEREKRKDLEAMAISYLGMLKKRKTEWVPEEAFHKKEKVEKSDATNGGPHAAAAVTASIRRAGSTANPGKAPGASPSRAAEQQQQQQQQQPDAKRRRTEHQHQRSAAAPAASAAPTSSETTSGSKRSAAAAAASGSGEAASGSATIVLRSPSGSGETEAKRHRRDRGGGDEESGSSEGNGGRSNSRQRKSSRAPSVSKSSASKK</sequence>
<dbReference type="InterPro" id="IPR021726">
    <property type="entry name" value="THO_THOC2_N"/>
</dbReference>
<evidence type="ECO:0000256" key="4">
    <source>
        <dbReference type="ARBA" id="ARBA00023242"/>
    </source>
</evidence>
<keyword evidence="6" id="KW-0175">Coiled coil</keyword>
<organism evidence="11 12">
    <name type="scientific">Macrostomum lignano</name>
    <dbReference type="NCBI Taxonomy" id="282301"/>
    <lineage>
        <taxon>Eukaryota</taxon>
        <taxon>Metazoa</taxon>
        <taxon>Spiralia</taxon>
        <taxon>Lophotrochozoa</taxon>
        <taxon>Platyhelminthes</taxon>
        <taxon>Rhabditophora</taxon>
        <taxon>Macrostomorpha</taxon>
        <taxon>Macrostomida</taxon>
        <taxon>Macrostomidae</taxon>
        <taxon>Macrostomum</taxon>
    </lineage>
</organism>
<dbReference type="PANTHER" id="PTHR21597">
    <property type="entry name" value="THO2 PROTEIN"/>
    <property type="match status" value="1"/>
</dbReference>
<feature type="domain" description="THO complex subunit 2 N-terminal" evidence="10">
    <location>
        <begin position="31"/>
        <end position="454"/>
    </location>
</feature>
<feature type="non-terminal residue" evidence="11">
    <location>
        <position position="1"/>
    </location>
</feature>
<evidence type="ECO:0000256" key="7">
    <source>
        <dbReference type="SAM" id="MobiDB-lite"/>
    </source>
</evidence>
<comment type="subunit">
    <text evidence="5">Component of the THO subcomplex, which is composed of THOC1, THOC2, THOC3, THOC5, THOC6 and THOC7. The THO subcomplex interacts with DDX39B to form the THO-DDX39B complex which multimerizes into a 28-subunit tetrameric assembly. Component of the transcription/export (TREX) complex at least composed of ALYREF/THOC4, DDX39B, SARNP/CIP29, CHTOP and the THO subcomplex; in the complex interacts with THOC1, THOC3, THOC5, THOC7 and DDX39B. TREX seems to have a dynamic structure involving ATP-dependent remodeling. Interacts with POLDIP3 and ZC3H11A.</text>
</comment>
<dbReference type="Pfam" id="PF16134">
    <property type="entry name" value="THOC2_N"/>
    <property type="match status" value="2"/>
</dbReference>
<dbReference type="EMBL" id="NIVC01001778">
    <property type="protein sequence ID" value="PAA64134.1"/>
    <property type="molecule type" value="Genomic_DNA"/>
</dbReference>
<evidence type="ECO:0000256" key="3">
    <source>
        <dbReference type="ARBA" id="ARBA00019596"/>
    </source>
</evidence>
<feature type="domain" description="THO complex subunitTHOC2 C-terminal" evidence="8">
    <location>
        <begin position="939"/>
        <end position="1242"/>
    </location>
</feature>
<evidence type="ECO:0000256" key="2">
    <source>
        <dbReference type="ARBA" id="ARBA00007857"/>
    </source>
</evidence>
<dbReference type="GO" id="GO:0000445">
    <property type="term" value="C:THO complex part of transcription export complex"/>
    <property type="evidence" value="ECO:0007669"/>
    <property type="project" value="TreeGrafter"/>
</dbReference>
<dbReference type="GO" id="GO:0006397">
    <property type="term" value="P:mRNA processing"/>
    <property type="evidence" value="ECO:0007669"/>
    <property type="project" value="InterPro"/>
</dbReference>
<feature type="coiled-coil region" evidence="6">
    <location>
        <begin position="962"/>
        <end position="1010"/>
    </location>
</feature>
<dbReference type="OrthoDB" id="29024at2759"/>
<feature type="compositionally biased region" description="Low complexity" evidence="7">
    <location>
        <begin position="1327"/>
        <end position="1366"/>
    </location>
</feature>
<comment type="similarity">
    <text evidence="2">Belongs to the THOC2 family.</text>
</comment>
<feature type="region of interest" description="Disordered" evidence="7">
    <location>
        <begin position="1283"/>
        <end position="1426"/>
    </location>
</feature>